<sequence>MAFVAVESAGALVELDIGGPPGTLARLVESQRELFHTQIDQLQKLVVAQCKLTGVNPLAQEMPLAIKEARAATWAGWVGLKSTVTWRNDKPNMFPEGPLKS</sequence>
<evidence type="ECO:0000313" key="2">
    <source>
        <dbReference type="Proteomes" id="UP001055439"/>
    </source>
</evidence>
<keyword evidence="2" id="KW-1185">Reference proteome</keyword>
<dbReference type="OrthoDB" id="1920276at2759"/>
<evidence type="ECO:0000313" key="1">
    <source>
        <dbReference type="EMBL" id="URD83852.1"/>
    </source>
</evidence>
<dbReference type="Proteomes" id="UP001055439">
    <property type="component" value="Chromosome 10"/>
</dbReference>
<gene>
    <name evidence="1" type="ORF">MUK42_02586</name>
</gene>
<dbReference type="EMBL" id="CP097503">
    <property type="protein sequence ID" value="URD83852.1"/>
    <property type="molecule type" value="Genomic_DNA"/>
</dbReference>
<name>A0A9E7JK01_9LILI</name>
<proteinExistence type="predicted"/>
<protein>
    <submittedName>
        <fullName evidence="1">Uncharacterized protein</fullName>
    </submittedName>
</protein>
<accession>A0A9E7JK01</accession>
<organism evidence="1 2">
    <name type="scientific">Musa troglodytarum</name>
    <name type="common">fe'i banana</name>
    <dbReference type="NCBI Taxonomy" id="320322"/>
    <lineage>
        <taxon>Eukaryota</taxon>
        <taxon>Viridiplantae</taxon>
        <taxon>Streptophyta</taxon>
        <taxon>Embryophyta</taxon>
        <taxon>Tracheophyta</taxon>
        <taxon>Spermatophyta</taxon>
        <taxon>Magnoliopsida</taxon>
        <taxon>Liliopsida</taxon>
        <taxon>Zingiberales</taxon>
        <taxon>Musaceae</taxon>
        <taxon>Musa</taxon>
    </lineage>
</organism>
<dbReference type="AlphaFoldDB" id="A0A9E7JK01"/>
<reference evidence="1" key="1">
    <citation type="submission" date="2022-05" db="EMBL/GenBank/DDBJ databases">
        <title>The Musa troglodytarum L. genome provides insights into the mechanism of non-climacteric behaviour and enrichment of carotenoids.</title>
        <authorList>
            <person name="Wang J."/>
        </authorList>
    </citation>
    <scope>NUCLEOTIDE SEQUENCE</scope>
    <source>
        <tissue evidence="1">Leaf</tissue>
    </source>
</reference>